<feature type="transmembrane region" description="Helical" evidence="1">
    <location>
        <begin position="12"/>
        <end position="30"/>
    </location>
</feature>
<keyword evidence="1" id="KW-1133">Transmembrane helix</keyword>
<comment type="caution">
    <text evidence="2">The sequence shown here is derived from an EMBL/GenBank/DDBJ whole genome shotgun (WGS) entry which is preliminary data.</text>
</comment>
<evidence type="ECO:0000313" key="3">
    <source>
        <dbReference type="Proteomes" id="UP000541352"/>
    </source>
</evidence>
<name>A0A7W5ZIE9_9BACT</name>
<feature type="transmembrane region" description="Helical" evidence="1">
    <location>
        <begin position="109"/>
        <end position="130"/>
    </location>
</feature>
<gene>
    <name evidence="2" type="ORF">FHS57_000484</name>
</gene>
<dbReference type="EMBL" id="JACIBY010000001">
    <property type="protein sequence ID" value="MBB3836502.1"/>
    <property type="molecule type" value="Genomic_DNA"/>
</dbReference>
<keyword evidence="3" id="KW-1185">Reference proteome</keyword>
<feature type="transmembrane region" description="Helical" evidence="1">
    <location>
        <begin position="42"/>
        <end position="62"/>
    </location>
</feature>
<dbReference type="RefSeq" id="WP_183971247.1">
    <property type="nucleotide sequence ID" value="NZ_JACIBY010000001.1"/>
</dbReference>
<protein>
    <submittedName>
        <fullName evidence="2">Uncharacterized protein</fullName>
    </submittedName>
</protein>
<proteinExistence type="predicted"/>
<reference evidence="2 3" key="1">
    <citation type="submission" date="2020-08" db="EMBL/GenBank/DDBJ databases">
        <title>Genomic Encyclopedia of Type Strains, Phase IV (KMG-IV): sequencing the most valuable type-strain genomes for metagenomic binning, comparative biology and taxonomic classification.</title>
        <authorList>
            <person name="Goeker M."/>
        </authorList>
    </citation>
    <scope>NUCLEOTIDE SEQUENCE [LARGE SCALE GENOMIC DNA]</scope>
    <source>
        <strain evidence="2 3">DSM 17976</strain>
    </source>
</reference>
<dbReference type="AlphaFoldDB" id="A0A7W5ZIE9"/>
<feature type="transmembrane region" description="Helical" evidence="1">
    <location>
        <begin position="74"/>
        <end position="97"/>
    </location>
</feature>
<organism evidence="2 3">
    <name type="scientific">Runella defluvii</name>
    <dbReference type="NCBI Taxonomy" id="370973"/>
    <lineage>
        <taxon>Bacteria</taxon>
        <taxon>Pseudomonadati</taxon>
        <taxon>Bacteroidota</taxon>
        <taxon>Cytophagia</taxon>
        <taxon>Cytophagales</taxon>
        <taxon>Spirosomataceae</taxon>
        <taxon>Runella</taxon>
    </lineage>
</organism>
<feature type="transmembrane region" description="Helical" evidence="1">
    <location>
        <begin position="142"/>
        <end position="162"/>
    </location>
</feature>
<sequence>MKLETALFKRSHFYFVGFFLLMVGGFWFSYFSRLLDQANYRMHTHGISLILWCAMLVVQPYLIRQKKTALHRQIGKYSYVLVPLIILTTLDLLKFQIDKSQALGTMEYFFIALVINALVAFLILYGLGIYYKKKATIHARYLVCSAFPMVTPITDRLIGHFARGIRAYLPTLEGWPITPVAGFLLADLLLIALSIWDWRSHKRLNVFPLALGILLVYHYSVLNFYKFPFWQTFCQWFYELSF</sequence>
<accession>A0A7W5ZIE9</accession>
<feature type="transmembrane region" description="Helical" evidence="1">
    <location>
        <begin position="203"/>
        <end position="220"/>
    </location>
</feature>
<keyword evidence="1" id="KW-0472">Membrane</keyword>
<evidence type="ECO:0000256" key="1">
    <source>
        <dbReference type="SAM" id="Phobius"/>
    </source>
</evidence>
<keyword evidence="1" id="KW-0812">Transmembrane</keyword>
<evidence type="ECO:0000313" key="2">
    <source>
        <dbReference type="EMBL" id="MBB3836502.1"/>
    </source>
</evidence>
<dbReference type="Proteomes" id="UP000541352">
    <property type="component" value="Unassembled WGS sequence"/>
</dbReference>
<feature type="transmembrane region" description="Helical" evidence="1">
    <location>
        <begin position="174"/>
        <end position="196"/>
    </location>
</feature>